<name>A0A1M6EE71_9BACT</name>
<keyword evidence="2" id="KW-1185">Reference proteome</keyword>
<reference evidence="1 2" key="1">
    <citation type="submission" date="2016-11" db="EMBL/GenBank/DDBJ databases">
        <authorList>
            <person name="Jaros S."/>
            <person name="Januszkiewicz K."/>
            <person name="Wedrychowicz H."/>
        </authorList>
    </citation>
    <scope>NUCLEOTIDE SEQUENCE [LARGE SCALE GENOMIC DNA]</scope>
    <source>
        <strain evidence="1 2">DSM 21074</strain>
    </source>
</reference>
<protein>
    <submittedName>
        <fullName evidence="1">Uncharacterized protein</fullName>
    </submittedName>
</protein>
<organism evidence="1 2">
    <name type="scientific">Hymenobacter daecheongensis DSM 21074</name>
    <dbReference type="NCBI Taxonomy" id="1121955"/>
    <lineage>
        <taxon>Bacteria</taxon>
        <taxon>Pseudomonadati</taxon>
        <taxon>Bacteroidota</taxon>
        <taxon>Cytophagia</taxon>
        <taxon>Cytophagales</taxon>
        <taxon>Hymenobacteraceae</taxon>
        <taxon>Hymenobacter</taxon>
    </lineage>
</organism>
<gene>
    <name evidence="1" type="ORF">SAMN02745146_1663</name>
</gene>
<dbReference type="Proteomes" id="UP000184418">
    <property type="component" value="Unassembled WGS sequence"/>
</dbReference>
<proteinExistence type="predicted"/>
<evidence type="ECO:0000313" key="1">
    <source>
        <dbReference type="EMBL" id="SHI83775.1"/>
    </source>
</evidence>
<sequence>MGKKMFPLFFTAPGNPSPLAAIYPDNCGLKAGLVSTEPHLRSFLLFQPE</sequence>
<accession>A0A1M6EE71</accession>
<dbReference type="AlphaFoldDB" id="A0A1M6EE71"/>
<dbReference type="EMBL" id="FQYN01000003">
    <property type="protein sequence ID" value="SHI83775.1"/>
    <property type="molecule type" value="Genomic_DNA"/>
</dbReference>
<evidence type="ECO:0000313" key="2">
    <source>
        <dbReference type="Proteomes" id="UP000184418"/>
    </source>
</evidence>